<dbReference type="Pfam" id="PF00989">
    <property type="entry name" value="PAS"/>
    <property type="match status" value="1"/>
</dbReference>
<dbReference type="SMART" id="SM00091">
    <property type="entry name" value="PAS"/>
    <property type="match status" value="1"/>
</dbReference>
<reference evidence="4" key="1">
    <citation type="submission" date="2016-11" db="UniProtKB">
        <authorList>
            <consortium name="WormBaseParasite"/>
        </authorList>
    </citation>
    <scope>IDENTIFICATION</scope>
</reference>
<dbReference type="PROSITE" id="PS50112">
    <property type="entry name" value="PAS"/>
    <property type="match status" value="1"/>
</dbReference>
<dbReference type="CDD" id="cd00130">
    <property type="entry name" value="PAS"/>
    <property type="match status" value="1"/>
</dbReference>
<protein>
    <submittedName>
        <fullName evidence="4">PAS domain-containing protein</fullName>
    </submittedName>
</protein>
<keyword evidence="3" id="KW-1185">Reference proteome</keyword>
<evidence type="ECO:0000256" key="1">
    <source>
        <dbReference type="SAM" id="SignalP"/>
    </source>
</evidence>
<dbReference type="Gene3D" id="3.30.450.20">
    <property type="entry name" value="PAS domain"/>
    <property type="match status" value="1"/>
</dbReference>
<evidence type="ECO:0000313" key="3">
    <source>
        <dbReference type="Proteomes" id="UP000095287"/>
    </source>
</evidence>
<keyword evidence="1" id="KW-0732">Signal</keyword>
<dbReference type="Proteomes" id="UP000095287">
    <property type="component" value="Unplaced"/>
</dbReference>
<organism evidence="3 4">
    <name type="scientific">Steinernema glaseri</name>
    <dbReference type="NCBI Taxonomy" id="37863"/>
    <lineage>
        <taxon>Eukaryota</taxon>
        <taxon>Metazoa</taxon>
        <taxon>Ecdysozoa</taxon>
        <taxon>Nematoda</taxon>
        <taxon>Chromadorea</taxon>
        <taxon>Rhabditida</taxon>
        <taxon>Tylenchina</taxon>
        <taxon>Panagrolaimomorpha</taxon>
        <taxon>Strongyloidoidea</taxon>
        <taxon>Steinernematidae</taxon>
        <taxon>Steinernema</taxon>
    </lineage>
</organism>
<dbReference type="AlphaFoldDB" id="A0A1I8AL88"/>
<feature type="domain" description="PAS" evidence="2">
    <location>
        <begin position="94"/>
        <end position="138"/>
    </location>
</feature>
<sequence>MIYVLDDTSWHMAAIASLAANVLLFTLISLFSNASAEEVAAAEACAVDNDMVETFLPYKSGSENYVTEDIHFIESRLEDYHSRLTGLAAELDALRRYHRQTLQELPMGVCSLAKDQEILMWNRAMEELTGIPAKRVVGSRLTTIGEPWRGLLLGFINVPDEHLHKQ</sequence>
<dbReference type="InterPro" id="IPR035965">
    <property type="entry name" value="PAS-like_dom_sf"/>
</dbReference>
<dbReference type="WBParaSite" id="L893_g6931.t1">
    <property type="protein sequence ID" value="L893_g6931.t1"/>
    <property type="gene ID" value="L893_g6931"/>
</dbReference>
<evidence type="ECO:0000259" key="2">
    <source>
        <dbReference type="PROSITE" id="PS50112"/>
    </source>
</evidence>
<accession>A0A1I8AL88</accession>
<feature type="signal peptide" evidence="1">
    <location>
        <begin position="1"/>
        <end position="36"/>
    </location>
</feature>
<name>A0A1I8AL88_9BILA</name>
<dbReference type="InterPro" id="IPR000014">
    <property type="entry name" value="PAS"/>
</dbReference>
<evidence type="ECO:0000313" key="4">
    <source>
        <dbReference type="WBParaSite" id="L893_g6931.t1"/>
    </source>
</evidence>
<dbReference type="SUPFAM" id="SSF55785">
    <property type="entry name" value="PYP-like sensor domain (PAS domain)"/>
    <property type="match status" value="1"/>
</dbReference>
<dbReference type="InterPro" id="IPR013767">
    <property type="entry name" value="PAS_fold"/>
</dbReference>
<feature type="chain" id="PRO_5009314817" evidence="1">
    <location>
        <begin position="37"/>
        <end position="166"/>
    </location>
</feature>
<dbReference type="GO" id="GO:0006355">
    <property type="term" value="P:regulation of DNA-templated transcription"/>
    <property type="evidence" value="ECO:0007669"/>
    <property type="project" value="InterPro"/>
</dbReference>
<proteinExistence type="predicted"/>